<evidence type="ECO:0000313" key="3">
    <source>
        <dbReference type="Proteomes" id="UP000694558"/>
    </source>
</evidence>
<dbReference type="InterPro" id="IPR000010">
    <property type="entry name" value="Cystatin_dom"/>
</dbReference>
<protein>
    <recommendedName>
        <fullName evidence="1">Cystatin domain-containing protein</fullName>
    </recommendedName>
</protein>
<dbReference type="AlphaFoldDB" id="A0A8D3DMY0"/>
<name>A0A8D3DMY0_SCOMX</name>
<organism evidence="2 3">
    <name type="scientific">Scophthalmus maximus</name>
    <name type="common">Turbot</name>
    <name type="synonym">Psetta maxima</name>
    <dbReference type="NCBI Taxonomy" id="52904"/>
    <lineage>
        <taxon>Eukaryota</taxon>
        <taxon>Metazoa</taxon>
        <taxon>Chordata</taxon>
        <taxon>Craniata</taxon>
        <taxon>Vertebrata</taxon>
        <taxon>Euteleostomi</taxon>
        <taxon>Actinopterygii</taxon>
        <taxon>Neopterygii</taxon>
        <taxon>Teleostei</taxon>
        <taxon>Neoteleostei</taxon>
        <taxon>Acanthomorphata</taxon>
        <taxon>Carangaria</taxon>
        <taxon>Pleuronectiformes</taxon>
        <taxon>Pleuronectoidei</taxon>
        <taxon>Scophthalmidae</taxon>
        <taxon>Scophthalmus</taxon>
    </lineage>
</organism>
<dbReference type="GO" id="GO:0004869">
    <property type="term" value="F:cysteine-type endopeptidase inhibitor activity"/>
    <property type="evidence" value="ECO:0007669"/>
    <property type="project" value="InterPro"/>
</dbReference>
<dbReference type="Gene3D" id="3.10.450.10">
    <property type="match status" value="1"/>
</dbReference>
<feature type="domain" description="Cystatin" evidence="1">
    <location>
        <begin position="9"/>
        <end position="55"/>
    </location>
</feature>
<evidence type="ECO:0000313" key="2">
    <source>
        <dbReference type="Ensembl" id="ENSSMAP00000060889.1"/>
    </source>
</evidence>
<dbReference type="InterPro" id="IPR046350">
    <property type="entry name" value="Cystatin_sf"/>
</dbReference>
<reference evidence="2" key="1">
    <citation type="submission" date="2023-05" db="EMBL/GenBank/DDBJ databases">
        <title>High-quality long-read genome of Scophthalmus maximus.</title>
        <authorList>
            <person name="Lien S."/>
            <person name="Martinez P."/>
        </authorList>
    </citation>
    <scope>NUCLEOTIDE SEQUENCE [LARGE SCALE GENOMIC DNA]</scope>
</reference>
<proteinExistence type="predicted"/>
<sequence length="65" mass="7553">RRSGPLSHSKNSTHLLHGVVKTMVEYNTKKTYEEFRAVQYKVQFVAGKNLFIKVTNAVRFRNKAK</sequence>
<dbReference type="Pfam" id="PF00031">
    <property type="entry name" value="Cystatin"/>
    <property type="match status" value="1"/>
</dbReference>
<dbReference type="Proteomes" id="UP000694558">
    <property type="component" value="Chromosome 21"/>
</dbReference>
<accession>A0A8D3DMY0</accession>
<reference evidence="2" key="2">
    <citation type="submission" date="2025-08" db="UniProtKB">
        <authorList>
            <consortium name="Ensembl"/>
        </authorList>
    </citation>
    <scope>IDENTIFICATION</scope>
</reference>
<evidence type="ECO:0000259" key="1">
    <source>
        <dbReference type="Pfam" id="PF00031"/>
    </source>
</evidence>
<dbReference type="Ensembl" id="ENSSMAT00000067340.1">
    <property type="protein sequence ID" value="ENSSMAP00000060889.1"/>
    <property type="gene ID" value="ENSSMAG00000022461.1"/>
</dbReference>
<dbReference type="SUPFAM" id="SSF54403">
    <property type="entry name" value="Cystatin/monellin"/>
    <property type="match status" value="1"/>
</dbReference>